<gene>
    <name evidence="1" type="ORF">ACFFP0_07480</name>
</gene>
<accession>A0ABV6AF27</accession>
<evidence type="ECO:0008006" key="3">
    <source>
        <dbReference type="Google" id="ProtNLM"/>
    </source>
</evidence>
<dbReference type="RefSeq" id="WP_377258331.1">
    <property type="nucleotide sequence ID" value="NZ_JBHMAA010000008.1"/>
</dbReference>
<keyword evidence="2" id="KW-1185">Reference proteome</keyword>
<name>A0ABV6AF27_9HYPH</name>
<sequence>MSLVLAWSNTYTIASETEAIIQYALFRLELDGHTTAILDPDADDEAYLVSEADAVVVLADALEGGWQDERLNLVPSTAPVLLLSTENPPPGKLNEIVDHPTVFAKIDLEDLSINECGASFTGKTELELRNAIRQLASLLQRTPFQGDIADLRERRAPRLSP</sequence>
<organism evidence="1 2">
    <name type="scientific">Rhizobium puerariae</name>
    <dbReference type="NCBI Taxonomy" id="1585791"/>
    <lineage>
        <taxon>Bacteria</taxon>
        <taxon>Pseudomonadati</taxon>
        <taxon>Pseudomonadota</taxon>
        <taxon>Alphaproteobacteria</taxon>
        <taxon>Hyphomicrobiales</taxon>
        <taxon>Rhizobiaceae</taxon>
        <taxon>Rhizobium/Agrobacterium group</taxon>
        <taxon>Rhizobium</taxon>
    </lineage>
</organism>
<comment type="caution">
    <text evidence="1">The sequence shown here is derived from an EMBL/GenBank/DDBJ whole genome shotgun (WGS) entry which is preliminary data.</text>
</comment>
<dbReference type="Proteomes" id="UP001589692">
    <property type="component" value="Unassembled WGS sequence"/>
</dbReference>
<dbReference type="EMBL" id="JBHMAA010000008">
    <property type="protein sequence ID" value="MFB9948684.1"/>
    <property type="molecule type" value="Genomic_DNA"/>
</dbReference>
<reference evidence="1 2" key="1">
    <citation type="submission" date="2024-09" db="EMBL/GenBank/DDBJ databases">
        <authorList>
            <person name="Sun Q."/>
            <person name="Mori K."/>
        </authorList>
    </citation>
    <scope>NUCLEOTIDE SEQUENCE [LARGE SCALE GENOMIC DNA]</scope>
    <source>
        <strain evidence="1 2">TBRC 4938</strain>
    </source>
</reference>
<evidence type="ECO:0000313" key="1">
    <source>
        <dbReference type="EMBL" id="MFB9948684.1"/>
    </source>
</evidence>
<protein>
    <recommendedName>
        <fullName evidence="3">TIR domain-containing protein</fullName>
    </recommendedName>
</protein>
<evidence type="ECO:0000313" key="2">
    <source>
        <dbReference type="Proteomes" id="UP001589692"/>
    </source>
</evidence>
<proteinExistence type="predicted"/>